<organism evidence="6 7">
    <name type="scientific">Cichlidogyrus casuarinus</name>
    <dbReference type="NCBI Taxonomy" id="1844966"/>
    <lineage>
        <taxon>Eukaryota</taxon>
        <taxon>Metazoa</taxon>
        <taxon>Spiralia</taxon>
        <taxon>Lophotrochozoa</taxon>
        <taxon>Platyhelminthes</taxon>
        <taxon>Monogenea</taxon>
        <taxon>Monopisthocotylea</taxon>
        <taxon>Dactylogyridea</taxon>
        <taxon>Ancyrocephalidae</taxon>
        <taxon>Cichlidogyrus</taxon>
    </lineage>
</organism>
<feature type="domain" description="D-isomer specific 2-hydroxyacid dehydrogenase catalytic" evidence="4">
    <location>
        <begin position="1"/>
        <end position="270"/>
    </location>
</feature>
<dbReference type="InterPro" id="IPR006140">
    <property type="entry name" value="D-isomer_DH_NAD-bd"/>
</dbReference>
<dbReference type="InterPro" id="IPR006139">
    <property type="entry name" value="D-isomer_2_OHA_DH_cat_dom"/>
</dbReference>
<evidence type="ECO:0000259" key="4">
    <source>
        <dbReference type="Pfam" id="PF00389"/>
    </source>
</evidence>
<dbReference type="InterPro" id="IPR029753">
    <property type="entry name" value="D-isomer_DH_CS"/>
</dbReference>
<comment type="caution">
    <text evidence="6">The sequence shown here is derived from an EMBL/GenBank/DDBJ whole genome shotgun (WGS) entry which is preliminary data.</text>
</comment>
<dbReference type="AlphaFoldDB" id="A0ABD2Q0G9"/>
<reference evidence="6 7" key="1">
    <citation type="submission" date="2024-11" db="EMBL/GenBank/DDBJ databases">
        <title>Adaptive evolution of stress response genes in parasites aligns with host niche diversity.</title>
        <authorList>
            <person name="Hahn C."/>
            <person name="Resl P."/>
        </authorList>
    </citation>
    <scope>NUCLEOTIDE SEQUENCE [LARGE SCALE GENOMIC DNA]</scope>
    <source>
        <strain evidence="6">EGGRZ-B1_66</strain>
        <tissue evidence="6">Body</tissue>
    </source>
</reference>
<dbReference type="InterPro" id="IPR036291">
    <property type="entry name" value="NAD(P)-bd_dom_sf"/>
</dbReference>
<dbReference type="Pfam" id="PF02826">
    <property type="entry name" value="2-Hacid_dh_C"/>
    <property type="match status" value="1"/>
</dbReference>
<dbReference type="Gene3D" id="3.40.50.720">
    <property type="entry name" value="NAD(P)-binding Rossmann-like Domain"/>
    <property type="match status" value="1"/>
</dbReference>
<sequence length="271" mass="28995">MSVGYDHVDTAALKAAGVRLGYTPGVLADATAELAIALLLATSRKIVQSSKTVPSGEWKAWSPFWMCGKGILDSTVGIIGLGTIGKKIAERIAPFRPSRILYTGSGKNTCSVPLFTLGSKLYSAEYAHLDTLLSESDFVVVICVLNESTRHLINEDTLSKMKPGSILINVSRGDVVDQSALYNALSKSSKREGIAAAGLDVCTPEPLPIDSPLLQLPNCLIIPHLGSATVETRKFVSLSLITPLHSAMVDICIRNIIAGLRDQEMPHEVNL</sequence>
<dbReference type="PROSITE" id="PS00671">
    <property type="entry name" value="D_2_HYDROXYACID_DH_3"/>
    <property type="match status" value="1"/>
</dbReference>
<gene>
    <name evidence="6" type="ORF">Ciccas_008257</name>
</gene>
<evidence type="ECO:0000256" key="3">
    <source>
        <dbReference type="RuleBase" id="RU003719"/>
    </source>
</evidence>
<protein>
    <recommendedName>
        <fullName evidence="2">Glyoxylate reductase/hydroxypyruvate reductase</fullName>
    </recommendedName>
</protein>
<dbReference type="PANTHER" id="PTHR10996">
    <property type="entry name" value="2-HYDROXYACID DEHYDROGENASE-RELATED"/>
    <property type="match status" value="1"/>
</dbReference>
<evidence type="ECO:0000256" key="2">
    <source>
        <dbReference type="ARBA" id="ARBA00073306"/>
    </source>
</evidence>
<dbReference type="GO" id="GO:0016491">
    <property type="term" value="F:oxidoreductase activity"/>
    <property type="evidence" value="ECO:0007669"/>
    <property type="project" value="UniProtKB-KW"/>
</dbReference>
<name>A0ABD2Q0G9_9PLAT</name>
<dbReference type="FunFam" id="3.40.50.720:FF:000026">
    <property type="entry name" value="Glyoxylate/hydroxypyruvate reductase B"/>
    <property type="match status" value="1"/>
</dbReference>
<evidence type="ECO:0000313" key="6">
    <source>
        <dbReference type="EMBL" id="KAL3313142.1"/>
    </source>
</evidence>
<dbReference type="InterPro" id="IPR050223">
    <property type="entry name" value="D-isomer_2-hydroxyacid_DH"/>
</dbReference>
<dbReference type="Proteomes" id="UP001626550">
    <property type="component" value="Unassembled WGS sequence"/>
</dbReference>
<evidence type="ECO:0000259" key="5">
    <source>
        <dbReference type="Pfam" id="PF02826"/>
    </source>
</evidence>
<evidence type="ECO:0000256" key="1">
    <source>
        <dbReference type="ARBA" id="ARBA00023002"/>
    </source>
</evidence>
<evidence type="ECO:0000313" key="7">
    <source>
        <dbReference type="Proteomes" id="UP001626550"/>
    </source>
</evidence>
<keyword evidence="7" id="KW-1185">Reference proteome</keyword>
<dbReference type="SUPFAM" id="SSF51735">
    <property type="entry name" value="NAD(P)-binding Rossmann-fold domains"/>
    <property type="match status" value="1"/>
</dbReference>
<feature type="domain" description="D-isomer specific 2-hydroxyacid dehydrogenase NAD-binding" evidence="5">
    <location>
        <begin position="36"/>
        <end position="226"/>
    </location>
</feature>
<proteinExistence type="inferred from homology"/>
<dbReference type="Pfam" id="PF00389">
    <property type="entry name" value="2-Hacid_dh"/>
    <property type="match status" value="1"/>
</dbReference>
<dbReference type="PANTHER" id="PTHR10996:SF277">
    <property type="entry name" value="GLYOXYLATE REDUCTASE_HYDROXYPYRUVATE REDUCTASE"/>
    <property type="match status" value="1"/>
</dbReference>
<comment type="similarity">
    <text evidence="3">Belongs to the D-isomer specific 2-hydroxyacid dehydrogenase family.</text>
</comment>
<keyword evidence="1 3" id="KW-0560">Oxidoreductase</keyword>
<accession>A0ABD2Q0G9</accession>
<dbReference type="EMBL" id="JBJKFK010001423">
    <property type="protein sequence ID" value="KAL3313142.1"/>
    <property type="molecule type" value="Genomic_DNA"/>
</dbReference>